<evidence type="ECO:0000313" key="2">
    <source>
        <dbReference type="Proteomes" id="UP000663823"/>
    </source>
</evidence>
<organism evidence="1 2">
    <name type="scientific">Rotaria sordida</name>
    <dbReference type="NCBI Taxonomy" id="392033"/>
    <lineage>
        <taxon>Eukaryota</taxon>
        <taxon>Metazoa</taxon>
        <taxon>Spiralia</taxon>
        <taxon>Gnathifera</taxon>
        <taxon>Rotifera</taxon>
        <taxon>Eurotatoria</taxon>
        <taxon>Bdelloidea</taxon>
        <taxon>Philodinida</taxon>
        <taxon>Philodinidae</taxon>
        <taxon>Rotaria</taxon>
    </lineage>
</organism>
<accession>A0A820BLT1</accession>
<protein>
    <recommendedName>
        <fullName evidence="3">Reverse transcriptase domain-containing protein</fullName>
    </recommendedName>
</protein>
<reference evidence="1" key="1">
    <citation type="submission" date="2021-02" db="EMBL/GenBank/DDBJ databases">
        <authorList>
            <person name="Nowell W R."/>
        </authorList>
    </citation>
    <scope>NUCLEOTIDE SEQUENCE</scope>
</reference>
<name>A0A820BLT1_9BILA</name>
<gene>
    <name evidence="1" type="ORF">OTI717_LOCUS38322</name>
</gene>
<dbReference type="Proteomes" id="UP000663823">
    <property type="component" value="Unassembled WGS sequence"/>
</dbReference>
<feature type="non-terminal residue" evidence="1">
    <location>
        <position position="1"/>
    </location>
</feature>
<comment type="caution">
    <text evidence="1">The sequence shown here is derived from an EMBL/GenBank/DDBJ whole genome shotgun (WGS) entry which is preliminary data.</text>
</comment>
<dbReference type="AlphaFoldDB" id="A0A820BLT1"/>
<proteinExistence type="predicted"/>
<evidence type="ECO:0008006" key="3">
    <source>
        <dbReference type="Google" id="ProtNLM"/>
    </source>
</evidence>
<dbReference type="EMBL" id="CAJOAX010020438">
    <property type="protein sequence ID" value="CAF4194825.1"/>
    <property type="molecule type" value="Genomic_DNA"/>
</dbReference>
<sequence>RTTTIDYQGFLSKQVCISRGTPQDSCFGPKTYIVNHFDLPTISDCPREVHQYVDDLAI</sequence>
<evidence type="ECO:0000313" key="1">
    <source>
        <dbReference type="EMBL" id="CAF4194825.1"/>
    </source>
</evidence>